<protein>
    <recommendedName>
        <fullName evidence="2">Integrase catalytic domain-containing protein</fullName>
    </recommendedName>
</protein>
<feature type="region of interest" description="Disordered" evidence="1">
    <location>
        <begin position="1"/>
        <end position="83"/>
    </location>
</feature>
<organism evidence="3 4">
    <name type="scientific">Mikania micrantha</name>
    <name type="common">bitter vine</name>
    <dbReference type="NCBI Taxonomy" id="192012"/>
    <lineage>
        <taxon>Eukaryota</taxon>
        <taxon>Viridiplantae</taxon>
        <taxon>Streptophyta</taxon>
        <taxon>Embryophyta</taxon>
        <taxon>Tracheophyta</taxon>
        <taxon>Spermatophyta</taxon>
        <taxon>Magnoliopsida</taxon>
        <taxon>eudicotyledons</taxon>
        <taxon>Gunneridae</taxon>
        <taxon>Pentapetalae</taxon>
        <taxon>asterids</taxon>
        <taxon>campanulids</taxon>
        <taxon>Asterales</taxon>
        <taxon>Asteraceae</taxon>
        <taxon>Asteroideae</taxon>
        <taxon>Heliantheae alliance</taxon>
        <taxon>Eupatorieae</taxon>
        <taxon>Mikania</taxon>
    </lineage>
</organism>
<dbReference type="AlphaFoldDB" id="A0A5N6NWD4"/>
<feature type="domain" description="Integrase catalytic" evidence="2">
    <location>
        <begin position="100"/>
        <end position="274"/>
    </location>
</feature>
<feature type="region of interest" description="Disordered" evidence="1">
    <location>
        <begin position="370"/>
        <end position="465"/>
    </location>
</feature>
<dbReference type="InterPro" id="IPR039537">
    <property type="entry name" value="Retrotran_Ty1/copia-like"/>
</dbReference>
<dbReference type="PANTHER" id="PTHR42648:SF25">
    <property type="entry name" value="RNA-DIRECTED DNA POLYMERASE"/>
    <property type="match status" value="1"/>
</dbReference>
<feature type="compositionally biased region" description="Low complexity" evidence="1">
    <location>
        <begin position="95"/>
        <end position="107"/>
    </location>
</feature>
<proteinExistence type="predicted"/>
<evidence type="ECO:0000259" key="2">
    <source>
        <dbReference type="PROSITE" id="PS50994"/>
    </source>
</evidence>
<evidence type="ECO:0000313" key="4">
    <source>
        <dbReference type="Proteomes" id="UP000326396"/>
    </source>
</evidence>
<dbReference type="GO" id="GO:0015074">
    <property type="term" value="P:DNA integration"/>
    <property type="evidence" value="ECO:0007669"/>
    <property type="project" value="InterPro"/>
</dbReference>
<dbReference type="InterPro" id="IPR057670">
    <property type="entry name" value="SH3_retrovirus"/>
</dbReference>
<feature type="compositionally biased region" description="Polar residues" evidence="1">
    <location>
        <begin position="370"/>
        <end position="380"/>
    </location>
</feature>
<dbReference type="Proteomes" id="UP000326396">
    <property type="component" value="Linkage Group LG16"/>
</dbReference>
<feature type="compositionally biased region" description="Polar residues" evidence="1">
    <location>
        <begin position="395"/>
        <end position="415"/>
    </location>
</feature>
<dbReference type="Gene3D" id="3.30.420.10">
    <property type="entry name" value="Ribonuclease H-like superfamily/Ribonuclease H"/>
    <property type="match status" value="1"/>
</dbReference>
<dbReference type="OrthoDB" id="6776856at2759"/>
<keyword evidence="4" id="KW-1185">Reference proteome</keyword>
<accession>A0A5N6NWD4</accession>
<gene>
    <name evidence="3" type="ORF">E3N88_15714</name>
</gene>
<dbReference type="Pfam" id="PF25597">
    <property type="entry name" value="SH3_retrovirus"/>
    <property type="match status" value="1"/>
</dbReference>
<dbReference type="SUPFAM" id="SSF53098">
    <property type="entry name" value="Ribonuclease H-like"/>
    <property type="match status" value="1"/>
</dbReference>
<dbReference type="EMBL" id="SZYD01000008">
    <property type="protein sequence ID" value="KAD5508011.1"/>
    <property type="molecule type" value="Genomic_DNA"/>
</dbReference>
<evidence type="ECO:0000313" key="3">
    <source>
        <dbReference type="EMBL" id="KAD5508011.1"/>
    </source>
</evidence>
<sequence>MNNCEASGPEWEFFSVHQKQQSMGSQDSESQQAHPAQQKIPPQGSVANESRPGYLPIEARSGTMQYDTQSPLSSSSPEKGNWDVNSVYSASPSVVEISGSSSDPGSSQYGVKREQQVSSGEPVLKSLIRSSFKWLMLHKIRLFKFMWVHMIKSKDQAFKAFTEFQRAVETEMGYKVKALRTDRGGEFVSTNFEQLCSEEGIKRYLTDPYTPQQNGVVERRNQTILKTTRSMMKAMQLPQWMWGEGVRHAVYILNRVSTKAIEGKTPYEVLKGRKPRLEHLKVFGCTSHVMVPSVKLTKLADRSEPMVYLGTEPRSKAYRLYNPRSKRVVVSRDVQFEEDKPWSWAAESEAENHEDWADFTVENEAYVISNNSQTSPNQSEGIAASYESDGPNSAPEISNQTIPGGPTENSSPLNESGSPIQFSSGPSSQSHNPSSPVTHEQSSSSSVNSISSSHYDDTPPKDFVL</sequence>
<dbReference type="InterPro" id="IPR012337">
    <property type="entry name" value="RNaseH-like_sf"/>
</dbReference>
<dbReference type="PANTHER" id="PTHR42648">
    <property type="entry name" value="TRANSPOSASE, PUTATIVE-RELATED"/>
    <property type="match status" value="1"/>
</dbReference>
<dbReference type="PROSITE" id="PS50994">
    <property type="entry name" value="INTEGRASE"/>
    <property type="match status" value="1"/>
</dbReference>
<name>A0A5N6NWD4_9ASTR</name>
<evidence type="ECO:0000256" key="1">
    <source>
        <dbReference type="SAM" id="MobiDB-lite"/>
    </source>
</evidence>
<comment type="caution">
    <text evidence="3">The sequence shown here is derived from an EMBL/GenBank/DDBJ whole genome shotgun (WGS) entry which is preliminary data.</text>
</comment>
<dbReference type="InterPro" id="IPR001584">
    <property type="entry name" value="Integrase_cat-core"/>
</dbReference>
<feature type="compositionally biased region" description="Basic and acidic residues" evidence="1">
    <location>
        <begin position="454"/>
        <end position="465"/>
    </location>
</feature>
<dbReference type="GO" id="GO:0003676">
    <property type="term" value="F:nucleic acid binding"/>
    <property type="evidence" value="ECO:0007669"/>
    <property type="project" value="InterPro"/>
</dbReference>
<feature type="compositionally biased region" description="Polar residues" evidence="1">
    <location>
        <begin position="17"/>
        <end position="35"/>
    </location>
</feature>
<feature type="compositionally biased region" description="Low complexity" evidence="1">
    <location>
        <begin position="416"/>
        <end position="453"/>
    </location>
</feature>
<reference evidence="3 4" key="1">
    <citation type="submission" date="2019-05" db="EMBL/GenBank/DDBJ databases">
        <title>Mikania micrantha, genome provides insights into the molecular mechanism of rapid growth.</title>
        <authorList>
            <person name="Liu B."/>
        </authorList>
    </citation>
    <scope>NUCLEOTIDE SEQUENCE [LARGE SCALE GENOMIC DNA]</scope>
    <source>
        <strain evidence="3">NLD-2019</strain>
        <tissue evidence="3">Leaf</tissue>
    </source>
</reference>
<feature type="region of interest" description="Disordered" evidence="1">
    <location>
        <begin position="95"/>
        <end position="115"/>
    </location>
</feature>
<dbReference type="InterPro" id="IPR036397">
    <property type="entry name" value="RNaseH_sf"/>
</dbReference>
<feature type="compositionally biased region" description="Polar residues" evidence="1">
    <location>
        <begin position="62"/>
        <end position="83"/>
    </location>
</feature>